<accession>A0ABX1FDI6</accession>
<feature type="transmembrane region" description="Helical" evidence="1">
    <location>
        <begin position="45"/>
        <end position="62"/>
    </location>
</feature>
<feature type="transmembrane region" description="Helical" evidence="1">
    <location>
        <begin position="21"/>
        <end position="39"/>
    </location>
</feature>
<evidence type="ECO:0000313" key="2">
    <source>
        <dbReference type="EMBL" id="NKE56907.1"/>
    </source>
</evidence>
<keyword evidence="1" id="KW-0812">Transmembrane</keyword>
<sequence>MWKRTAPVTLVETKEAVVKRLGVVLLGAVLLAAGILLLVLPGPGLLLVLAGLVTLASEFPKLKRYVDPVRHRAMKAAERSVASPLRVAVSVATSLALIAAGVLWSIMRWLPFAGWSTGTSLILSGLILLGLLGWSYRNLRVRSSSPRSRN</sequence>
<gene>
    <name evidence="2" type="ORF">FXN61_08680</name>
</gene>
<keyword evidence="1" id="KW-0472">Membrane</keyword>
<feature type="transmembrane region" description="Helical" evidence="1">
    <location>
        <begin position="83"/>
        <end position="106"/>
    </location>
</feature>
<evidence type="ECO:0008006" key="4">
    <source>
        <dbReference type="Google" id="ProtNLM"/>
    </source>
</evidence>
<protein>
    <recommendedName>
        <fullName evidence="4">Transmembrane protein (PGPGW)</fullName>
    </recommendedName>
</protein>
<feature type="transmembrane region" description="Helical" evidence="1">
    <location>
        <begin position="112"/>
        <end position="134"/>
    </location>
</feature>
<comment type="caution">
    <text evidence="2">The sequence shown here is derived from an EMBL/GenBank/DDBJ whole genome shotgun (WGS) entry which is preliminary data.</text>
</comment>
<organism evidence="2 3">
    <name type="scientific">Lentzea indica</name>
    <dbReference type="NCBI Taxonomy" id="2604800"/>
    <lineage>
        <taxon>Bacteria</taxon>
        <taxon>Bacillati</taxon>
        <taxon>Actinomycetota</taxon>
        <taxon>Actinomycetes</taxon>
        <taxon>Pseudonocardiales</taxon>
        <taxon>Pseudonocardiaceae</taxon>
        <taxon>Lentzea</taxon>
    </lineage>
</organism>
<evidence type="ECO:0000256" key="1">
    <source>
        <dbReference type="SAM" id="Phobius"/>
    </source>
</evidence>
<keyword evidence="3" id="KW-1185">Reference proteome</keyword>
<keyword evidence="1" id="KW-1133">Transmembrane helix</keyword>
<dbReference type="InterPro" id="IPR019099">
    <property type="entry name" value="Uncharacterised_PGPGW_TM"/>
</dbReference>
<reference evidence="2 3" key="1">
    <citation type="submission" date="2019-08" db="EMBL/GenBank/DDBJ databases">
        <title>Lentzea from Indian Himalayas.</title>
        <authorList>
            <person name="Mandal S."/>
            <person name="Mallick Gupta A."/>
            <person name="Maiti P.K."/>
            <person name="Sarkar J."/>
            <person name="Mandal S."/>
        </authorList>
    </citation>
    <scope>NUCLEOTIDE SEQUENCE [LARGE SCALE GENOMIC DNA]</scope>
    <source>
        <strain evidence="2 3">PSKA42</strain>
    </source>
</reference>
<proteinExistence type="predicted"/>
<dbReference type="Pfam" id="PF09656">
    <property type="entry name" value="PGPGW"/>
    <property type="match status" value="1"/>
</dbReference>
<name>A0ABX1FDI6_9PSEU</name>
<evidence type="ECO:0000313" key="3">
    <source>
        <dbReference type="Proteomes" id="UP001515943"/>
    </source>
</evidence>
<dbReference type="EMBL" id="VSRL01000022">
    <property type="protein sequence ID" value="NKE56907.1"/>
    <property type="molecule type" value="Genomic_DNA"/>
</dbReference>
<dbReference type="Proteomes" id="UP001515943">
    <property type="component" value="Unassembled WGS sequence"/>
</dbReference>